<dbReference type="RefSeq" id="WP_191713219.1">
    <property type="nucleotide sequence ID" value="NZ_JACSPX010000003.1"/>
</dbReference>
<organism evidence="2 3">
    <name type="scientific">Microbacterium commune</name>
    <dbReference type="NCBI Taxonomy" id="2762219"/>
    <lineage>
        <taxon>Bacteria</taxon>
        <taxon>Bacillati</taxon>
        <taxon>Actinomycetota</taxon>
        <taxon>Actinomycetes</taxon>
        <taxon>Micrococcales</taxon>
        <taxon>Microbacteriaceae</taxon>
        <taxon>Microbacterium</taxon>
    </lineage>
</organism>
<evidence type="ECO:0000259" key="1">
    <source>
        <dbReference type="Pfam" id="PF01370"/>
    </source>
</evidence>
<gene>
    <name evidence="2" type="ORF">H9633_11135</name>
</gene>
<accession>A0ABR8W754</accession>
<dbReference type="Pfam" id="PF01370">
    <property type="entry name" value="Epimerase"/>
    <property type="match status" value="1"/>
</dbReference>
<proteinExistence type="predicted"/>
<comment type="caution">
    <text evidence="2">The sequence shown here is derived from an EMBL/GenBank/DDBJ whole genome shotgun (WGS) entry which is preliminary data.</text>
</comment>
<dbReference type="EMBL" id="JACSPX010000003">
    <property type="protein sequence ID" value="MBD8012850.1"/>
    <property type="molecule type" value="Genomic_DNA"/>
</dbReference>
<evidence type="ECO:0000313" key="3">
    <source>
        <dbReference type="Proteomes" id="UP000611521"/>
    </source>
</evidence>
<reference evidence="2 3" key="1">
    <citation type="submission" date="2020-08" db="EMBL/GenBank/DDBJ databases">
        <title>A Genomic Blueprint of the Chicken Gut Microbiome.</title>
        <authorList>
            <person name="Gilroy R."/>
            <person name="Ravi A."/>
            <person name="Getino M."/>
            <person name="Pursley I."/>
            <person name="Horton D.L."/>
            <person name="Alikhan N.-F."/>
            <person name="Baker D."/>
            <person name="Gharbi K."/>
            <person name="Hall N."/>
            <person name="Watson M."/>
            <person name="Adriaenssens E.M."/>
            <person name="Foster-Nyarko E."/>
            <person name="Jarju S."/>
            <person name="Secka A."/>
            <person name="Antonio M."/>
            <person name="Oren A."/>
            <person name="Chaudhuri R."/>
            <person name="La Ragione R.M."/>
            <person name="Hildebrand F."/>
            <person name="Pallen M.J."/>
        </authorList>
    </citation>
    <scope>NUCLEOTIDE SEQUENCE [LARGE SCALE GENOMIC DNA]</scope>
    <source>
        <strain evidence="2 3">Re1</strain>
    </source>
</reference>
<evidence type="ECO:0000313" key="2">
    <source>
        <dbReference type="EMBL" id="MBD8012850.1"/>
    </source>
</evidence>
<sequence>MDQVLVLGGTGWLSGRIAQRWRDAGAEVTCLARGERPAPDGTVLCRGDRDDRGVYDPLAEQHWIEVVDVSSRADHVTAALAALGDRADHWTYVSSLSVYVDDVTDGLDESGLRHAPAQRGDAYDYGAQKVAAEDAVTALVENALIVRPGLIVGAGDPSDRFGYWPAAFARAGSEPVLVPESADRSVQVIDVDDLADVVAGELGRGVMNAIGDVHPLAELLSRIRAAAGHTGELREASDEWLEGHGVQYWMGERSLPLWLPADMPGFMRRDSSAYRAAGGVRRPLDETIRAVLDDERTRGLDRARRAGLSRADELALLAQLTSPR</sequence>
<dbReference type="Gene3D" id="3.40.50.720">
    <property type="entry name" value="NAD(P)-binding Rossmann-like Domain"/>
    <property type="match status" value="1"/>
</dbReference>
<dbReference type="Proteomes" id="UP000611521">
    <property type="component" value="Unassembled WGS sequence"/>
</dbReference>
<protein>
    <submittedName>
        <fullName evidence="2">Reductase</fullName>
    </submittedName>
</protein>
<dbReference type="InterPro" id="IPR036291">
    <property type="entry name" value="NAD(P)-bd_dom_sf"/>
</dbReference>
<name>A0ABR8W754_9MICO</name>
<dbReference type="InterPro" id="IPR001509">
    <property type="entry name" value="Epimerase_deHydtase"/>
</dbReference>
<dbReference type="SUPFAM" id="SSF51735">
    <property type="entry name" value="NAD(P)-binding Rossmann-fold domains"/>
    <property type="match status" value="1"/>
</dbReference>
<feature type="domain" description="NAD-dependent epimerase/dehydratase" evidence="1">
    <location>
        <begin position="4"/>
        <end position="198"/>
    </location>
</feature>
<keyword evidence="3" id="KW-1185">Reference proteome</keyword>